<dbReference type="GO" id="GO:0071111">
    <property type="term" value="F:cyclic-guanylate-specific phosphodiesterase activity"/>
    <property type="evidence" value="ECO:0007669"/>
    <property type="project" value="InterPro"/>
</dbReference>
<dbReference type="Gene3D" id="3.20.20.450">
    <property type="entry name" value="EAL domain"/>
    <property type="match status" value="1"/>
</dbReference>
<feature type="transmembrane region" description="Helical" evidence="1">
    <location>
        <begin position="26"/>
        <end position="47"/>
    </location>
</feature>
<dbReference type="InterPro" id="IPR029787">
    <property type="entry name" value="Nucleotide_cyclase"/>
</dbReference>
<dbReference type="PANTHER" id="PTHR33121:SF70">
    <property type="entry name" value="SIGNALING PROTEIN YKOW"/>
    <property type="match status" value="1"/>
</dbReference>
<keyword evidence="1" id="KW-0812">Transmembrane</keyword>
<dbReference type="InterPro" id="IPR000160">
    <property type="entry name" value="GGDEF_dom"/>
</dbReference>
<dbReference type="SUPFAM" id="SSF55073">
    <property type="entry name" value="Nucleotide cyclase"/>
    <property type="match status" value="1"/>
</dbReference>
<proteinExistence type="predicted"/>
<evidence type="ECO:0000259" key="2">
    <source>
        <dbReference type="PROSITE" id="PS50883"/>
    </source>
</evidence>
<dbReference type="SMART" id="SM00052">
    <property type="entry name" value="EAL"/>
    <property type="match status" value="1"/>
</dbReference>
<dbReference type="CDD" id="cd01949">
    <property type="entry name" value="GGDEF"/>
    <property type="match status" value="1"/>
</dbReference>
<dbReference type="SUPFAM" id="SSF141868">
    <property type="entry name" value="EAL domain-like"/>
    <property type="match status" value="1"/>
</dbReference>
<dbReference type="Pfam" id="PF00563">
    <property type="entry name" value="EAL"/>
    <property type="match status" value="1"/>
</dbReference>
<dbReference type="CDD" id="cd01948">
    <property type="entry name" value="EAL"/>
    <property type="match status" value="1"/>
</dbReference>
<dbReference type="PANTHER" id="PTHR33121">
    <property type="entry name" value="CYCLIC DI-GMP PHOSPHODIESTERASE PDEF"/>
    <property type="match status" value="1"/>
</dbReference>
<dbReference type="InterPro" id="IPR043128">
    <property type="entry name" value="Rev_trsase/Diguanyl_cyclase"/>
</dbReference>
<keyword evidence="5" id="KW-1185">Reference proteome</keyword>
<gene>
    <name evidence="4" type="ORF">ESZ00_16355</name>
</gene>
<comment type="caution">
    <text evidence="4">The sequence shown here is derived from an EMBL/GenBank/DDBJ whole genome shotgun (WGS) entry which is preliminary data.</text>
</comment>
<feature type="domain" description="EAL" evidence="2">
    <location>
        <begin position="272"/>
        <end position="526"/>
    </location>
</feature>
<evidence type="ECO:0000313" key="4">
    <source>
        <dbReference type="EMBL" id="RXS93638.1"/>
    </source>
</evidence>
<dbReference type="Pfam" id="PF00990">
    <property type="entry name" value="GGDEF"/>
    <property type="match status" value="1"/>
</dbReference>
<dbReference type="InterPro" id="IPR035919">
    <property type="entry name" value="EAL_sf"/>
</dbReference>
<accession>A0A4Q1S9D1</accession>
<sequence>MMRCLFHSSSERLLTMLPLHRNALEALALGSGVAGILSLASAFFWWTSSRRSLHKKMQEDHERSLEFASQQQSFQLQNDALQREIRQRQWMEAKLMHLAFHDSLTGLGNRAFLLESLQAPHETGPRRDKSTRYLMHLGLDRFQSVNDLFGYQAGDLLLKEAAERLEGILSDEDIAVRLTADEFCILFGKITSHDQAIRMAIRLLRLMEKPYTLQQQEFPVTASIGVCELQPRYSDGEELLRATATALTRAKKQGGNCYVFYDRVIFEDTLRAIDTTLQLRTAAELNQFELYYQPLVDMRDLSIYGVESLIRWNHPTRGLLAPGAFIQLAEESGSILPMGIWALKRTAEDIRTIQQELHCDLVFSINVSSPQLEDPDFLRHIRELTNTCGIDPSLLQLEITESVFVRDPHRIGKLLQEIRALGIRIALDDFGTGYSSLSYLAQLPIDVLKIDQSFVRDMMRHDLNLEIVKLLIDLARTAKMSIVGEGIETPEQALALLHAGCNFAQGYLYSRPVPLSNLLLKLRQGIQARETRLCQ</sequence>
<organism evidence="4 5">
    <name type="scientific">Silvibacterium dinghuense</name>
    <dbReference type="NCBI Taxonomy" id="1560006"/>
    <lineage>
        <taxon>Bacteria</taxon>
        <taxon>Pseudomonadati</taxon>
        <taxon>Acidobacteriota</taxon>
        <taxon>Terriglobia</taxon>
        <taxon>Terriglobales</taxon>
        <taxon>Acidobacteriaceae</taxon>
        <taxon>Silvibacterium</taxon>
    </lineage>
</organism>
<feature type="domain" description="GGDEF" evidence="3">
    <location>
        <begin position="130"/>
        <end position="263"/>
    </location>
</feature>
<dbReference type="EMBL" id="SDMK01000004">
    <property type="protein sequence ID" value="RXS93638.1"/>
    <property type="molecule type" value="Genomic_DNA"/>
</dbReference>
<dbReference type="OrthoDB" id="101222at2"/>
<dbReference type="AlphaFoldDB" id="A0A4Q1S9D1"/>
<keyword evidence="1" id="KW-0472">Membrane</keyword>
<dbReference type="Gene3D" id="3.30.70.270">
    <property type="match status" value="1"/>
</dbReference>
<dbReference type="Proteomes" id="UP000290253">
    <property type="component" value="Unassembled WGS sequence"/>
</dbReference>
<evidence type="ECO:0000313" key="5">
    <source>
        <dbReference type="Proteomes" id="UP000290253"/>
    </source>
</evidence>
<name>A0A4Q1S9D1_9BACT</name>
<dbReference type="PROSITE" id="PS50887">
    <property type="entry name" value="GGDEF"/>
    <property type="match status" value="1"/>
</dbReference>
<dbReference type="InterPro" id="IPR001633">
    <property type="entry name" value="EAL_dom"/>
</dbReference>
<protein>
    <submittedName>
        <fullName evidence="4">Bifunctional diguanylate cyclase/phosphodiesterase</fullName>
    </submittedName>
</protein>
<reference evidence="4 5" key="1">
    <citation type="journal article" date="2016" name="Int. J. Syst. Evol. Microbiol.">
        <title>Acidipila dinghuensis sp. nov., an acidobacterium isolated from forest soil.</title>
        <authorList>
            <person name="Jiang Y.W."/>
            <person name="Wang J."/>
            <person name="Chen M.H."/>
            <person name="Lv Y.Y."/>
            <person name="Qiu L.H."/>
        </authorList>
    </citation>
    <scope>NUCLEOTIDE SEQUENCE [LARGE SCALE GENOMIC DNA]</scope>
    <source>
        <strain evidence="4 5">DHOF10</strain>
    </source>
</reference>
<evidence type="ECO:0000256" key="1">
    <source>
        <dbReference type="SAM" id="Phobius"/>
    </source>
</evidence>
<dbReference type="InterPro" id="IPR050706">
    <property type="entry name" value="Cyclic-di-GMP_PDE-like"/>
</dbReference>
<dbReference type="SMART" id="SM00267">
    <property type="entry name" value="GGDEF"/>
    <property type="match status" value="1"/>
</dbReference>
<keyword evidence="1" id="KW-1133">Transmembrane helix</keyword>
<dbReference type="NCBIfam" id="TIGR00254">
    <property type="entry name" value="GGDEF"/>
    <property type="match status" value="1"/>
</dbReference>
<dbReference type="PROSITE" id="PS50883">
    <property type="entry name" value="EAL"/>
    <property type="match status" value="1"/>
</dbReference>
<evidence type="ECO:0000259" key="3">
    <source>
        <dbReference type="PROSITE" id="PS50887"/>
    </source>
</evidence>